<dbReference type="RefSeq" id="WP_344761229.1">
    <property type="nucleotide sequence ID" value="NZ_BAAAZE010000001.1"/>
</dbReference>
<evidence type="ECO:0000313" key="12">
    <source>
        <dbReference type="EMBL" id="GAA4011666.1"/>
    </source>
</evidence>
<dbReference type="InterPro" id="IPR036986">
    <property type="entry name" value="S4_RNA-bd_sf"/>
</dbReference>
<keyword evidence="10" id="KW-0694">RNA-binding</keyword>
<comment type="catalytic activity">
    <reaction evidence="1">
        <text>uridine(35) in tRNA(Tyr) = pseudouridine(35) in tRNA(Tyr)</text>
        <dbReference type="Rhea" id="RHEA:60556"/>
        <dbReference type="Rhea" id="RHEA-COMP:15607"/>
        <dbReference type="Rhea" id="RHEA-COMP:15608"/>
        <dbReference type="ChEBI" id="CHEBI:65314"/>
        <dbReference type="ChEBI" id="CHEBI:65315"/>
    </reaction>
</comment>
<dbReference type="InterPro" id="IPR020103">
    <property type="entry name" value="PsdUridine_synth_cat_dom_sf"/>
</dbReference>
<dbReference type="SUPFAM" id="SSF55174">
    <property type="entry name" value="Alpha-L RNA-binding motif"/>
    <property type="match status" value="1"/>
</dbReference>
<protein>
    <recommendedName>
        <fullName evidence="4">Dual-specificity RNA pseudouridine synthase RluF</fullName>
        <ecNumber evidence="3">5.4.99.21</ecNumber>
    </recommendedName>
    <alternativeName>
        <fullName evidence="6">23S rRNA pseudouridine(2604) synthase</fullName>
    </alternativeName>
    <alternativeName>
        <fullName evidence="8">Ribosomal large subunit pseudouridine synthase F</fullName>
    </alternativeName>
    <alternativeName>
        <fullName evidence="7">rRNA pseudouridylate synthase F</fullName>
    </alternativeName>
    <alternativeName>
        <fullName evidence="9">rRNA-uridine isomerase F</fullName>
    </alternativeName>
    <alternativeName>
        <fullName evidence="5">tRNA(Tyr) pseudouridine(35) synthase</fullName>
    </alternativeName>
</protein>
<name>A0ABP7SHA1_9BURK</name>
<comment type="caution">
    <text evidence="12">The sequence shown here is derived from an EMBL/GenBank/DDBJ whole genome shotgun (WGS) entry which is preliminary data.</text>
</comment>
<dbReference type="EC" id="5.4.99.21" evidence="3"/>
<reference evidence="13" key="1">
    <citation type="journal article" date="2019" name="Int. J. Syst. Evol. Microbiol.">
        <title>The Global Catalogue of Microorganisms (GCM) 10K type strain sequencing project: providing services to taxonomists for standard genome sequencing and annotation.</title>
        <authorList>
            <consortium name="The Broad Institute Genomics Platform"/>
            <consortium name="The Broad Institute Genome Sequencing Center for Infectious Disease"/>
            <person name="Wu L."/>
            <person name="Ma J."/>
        </authorList>
    </citation>
    <scope>NUCLEOTIDE SEQUENCE [LARGE SCALE GENOMIC DNA]</scope>
    <source>
        <strain evidence="13">JCM 16673</strain>
    </source>
</reference>
<evidence type="ECO:0000256" key="9">
    <source>
        <dbReference type="ARBA" id="ARBA00043147"/>
    </source>
</evidence>
<proteinExistence type="predicted"/>
<dbReference type="EMBL" id="BAAAZE010000001">
    <property type="protein sequence ID" value="GAA4011666.1"/>
    <property type="molecule type" value="Genomic_DNA"/>
</dbReference>
<evidence type="ECO:0000256" key="10">
    <source>
        <dbReference type="PROSITE-ProRule" id="PRU00182"/>
    </source>
</evidence>
<keyword evidence="13" id="KW-1185">Reference proteome</keyword>
<evidence type="ECO:0000313" key="13">
    <source>
        <dbReference type="Proteomes" id="UP001501353"/>
    </source>
</evidence>
<dbReference type="SUPFAM" id="SSF55120">
    <property type="entry name" value="Pseudouridine synthase"/>
    <property type="match status" value="1"/>
</dbReference>
<dbReference type="Pfam" id="PF01479">
    <property type="entry name" value="S4"/>
    <property type="match status" value="1"/>
</dbReference>
<evidence type="ECO:0000256" key="4">
    <source>
        <dbReference type="ARBA" id="ARBA00039989"/>
    </source>
</evidence>
<feature type="domain" description="RNA-binding S4" evidence="11">
    <location>
        <begin position="5"/>
        <end position="63"/>
    </location>
</feature>
<dbReference type="InterPro" id="IPR002942">
    <property type="entry name" value="S4_RNA-bd"/>
</dbReference>
<comment type="catalytic activity">
    <reaction evidence="2">
        <text>uridine(2604) in 23S rRNA = pseudouridine(2604) in 23S rRNA</text>
        <dbReference type="Rhea" id="RHEA:38875"/>
        <dbReference type="Rhea" id="RHEA-COMP:10093"/>
        <dbReference type="Rhea" id="RHEA-COMP:10094"/>
        <dbReference type="ChEBI" id="CHEBI:65314"/>
        <dbReference type="ChEBI" id="CHEBI:65315"/>
        <dbReference type="EC" id="5.4.99.21"/>
    </reaction>
</comment>
<dbReference type="PANTHER" id="PTHR47683:SF2">
    <property type="entry name" value="RNA-BINDING S4 DOMAIN-CONTAINING PROTEIN"/>
    <property type="match status" value="1"/>
</dbReference>
<evidence type="ECO:0000256" key="6">
    <source>
        <dbReference type="ARBA" id="ARBA00041697"/>
    </source>
</evidence>
<dbReference type="Gene3D" id="3.10.290.10">
    <property type="entry name" value="RNA-binding S4 domain"/>
    <property type="match status" value="1"/>
</dbReference>
<evidence type="ECO:0000256" key="2">
    <source>
        <dbReference type="ARBA" id="ARBA00036535"/>
    </source>
</evidence>
<dbReference type="PANTHER" id="PTHR47683">
    <property type="entry name" value="PSEUDOURIDINE SYNTHASE FAMILY PROTEIN-RELATED"/>
    <property type="match status" value="1"/>
</dbReference>
<gene>
    <name evidence="12" type="ORF">GCM10022212_01120</name>
</gene>
<evidence type="ECO:0000256" key="8">
    <source>
        <dbReference type="ARBA" id="ARBA00042890"/>
    </source>
</evidence>
<evidence type="ECO:0000256" key="5">
    <source>
        <dbReference type="ARBA" id="ARBA00041420"/>
    </source>
</evidence>
<dbReference type="InterPro" id="IPR050343">
    <property type="entry name" value="RsuA_PseudoU_synthase"/>
</dbReference>
<dbReference type="CDD" id="cd00165">
    <property type="entry name" value="S4"/>
    <property type="match status" value="1"/>
</dbReference>
<dbReference type="PROSITE" id="PS50889">
    <property type="entry name" value="S4"/>
    <property type="match status" value="1"/>
</dbReference>
<evidence type="ECO:0000256" key="1">
    <source>
        <dbReference type="ARBA" id="ARBA00036390"/>
    </source>
</evidence>
<dbReference type="SMART" id="SM00363">
    <property type="entry name" value="S4"/>
    <property type="match status" value="1"/>
</dbReference>
<evidence type="ECO:0000256" key="3">
    <source>
        <dbReference type="ARBA" id="ARBA00038922"/>
    </source>
</evidence>
<dbReference type="Gene3D" id="3.30.2350.10">
    <property type="entry name" value="Pseudouridine synthase"/>
    <property type="match status" value="1"/>
</dbReference>
<sequence length="241" mass="26895">MTDTIRLAKRVAEELGCSRTEAEQFIEGGWITVDGVLTEESGARVGAGQEIALLPDAVLAPIEPVTILLHKPAGMRTVDAIDPDLHWITAETLMPNDRSGLRFLRRHTRGLTLTNPLEDSASGLLVLTQDWRVVRKLVDEANRIEQEFVVDVIGSLDAAGLDHLQHGIKWNGKLMAQMKVSWQSEQRLRFAMKAAERGQIAYLCEKVGLQVVSIKRLRIGRMPMASLAAGQWRYLLGYEQF</sequence>
<evidence type="ECO:0000256" key="7">
    <source>
        <dbReference type="ARBA" id="ARBA00042843"/>
    </source>
</evidence>
<organism evidence="12 13">
    <name type="scientific">Actimicrobium antarcticum</name>
    <dbReference type="NCBI Taxonomy" id="1051899"/>
    <lineage>
        <taxon>Bacteria</taxon>
        <taxon>Pseudomonadati</taxon>
        <taxon>Pseudomonadota</taxon>
        <taxon>Betaproteobacteria</taxon>
        <taxon>Burkholderiales</taxon>
        <taxon>Oxalobacteraceae</taxon>
        <taxon>Actimicrobium</taxon>
    </lineage>
</organism>
<accession>A0ABP7SHA1</accession>
<evidence type="ECO:0000259" key="11">
    <source>
        <dbReference type="SMART" id="SM00363"/>
    </source>
</evidence>
<dbReference type="Proteomes" id="UP001501353">
    <property type="component" value="Unassembled WGS sequence"/>
</dbReference>